<dbReference type="Gene3D" id="3.40.800.10">
    <property type="entry name" value="Ureohydrolase domain"/>
    <property type="match status" value="1"/>
</dbReference>
<dbReference type="PATRIC" id="fig|187330.3.peg.2358"/>
<dbReference type="Pfam" id="PF00491">
    <property type="entry name" value="Arginase"/>
    <property type="match status" value="1"/>
</dbReference>
<reference evidence="6 7" key="1">
    <citation type="submission" date="2015-08" db="EMBL/GenBank/DDBJ databases">
        <title>Draft Genome Sequence of Pseudoalteromonas porphyrae UCD-SED14.</title>
        <authorList>
            <person name="Coil D.A."/>
            <person name="Jospin G."/>
            <person name="Lee R.D."/>
            <person name="Eisen J.A."/>
        </authorList>
    </citation>
    <scope>NUCLEOTIDE SEQUENCE [LARGE SCALE GENOMIC DNA]</scope>
    <source>
        <strain evidence="6 7">UCD-SED14</strain>
    </source>
</reference>
<dbReference type="InterPro" id="IPR023696">
    <property type="entry name" value="Ureohydrolase_dom_sf"/>
</dbReference>
<dbReference type="SUPFAM" id="SSF52768">
    <property type="entry name" value="Arginase/deacetylase"/>
    <property type="match status" value="1"/>
</dbReference>
<dbReference type="EMBL" id="LHPH01000028">
    <property type="protein sequence ID" value="KPH57701.1"/>
    <property type="molecule type" value="Genomic_DNA"/>
</dbReference>
<keyword evidence="2" id="KW-0378">Hydrolase</keyword>
<protein>
    <submittedName>
        <fullName evidence="6">Arginase</fullName>
    </submittedName>
</protein>
<keyword evidence="1" id="KW-0479">Metal-binding</keyword>
<evidence type="ECO:0000256" key="3">
    <source>
        <dbReference type="ARBA" id="ARBA00022808"/>
    </source>
</evidence>
<name>A0A0N0LV07_9GAMM</name>
<dbReference type="STRING" id="187330.AMS58_10045"/>
<dbReference type="GO" id="GO:0006547">
    <property type="term" value="P:L-histidine metabolic process"/>
    <property type="evidence" value="ECO:0007669"/>
    <property type="project" value="UniProtKB-KW"/>
</dbReference>
<gene>
    <name evidence="6" type="ORF">ADS77_18535</name>
</gene>
<dbReference type="PANTHER" id="PTHR11358:SF35">
    <property type="entry name" value="FORMIMIDOYLGLUTAMASE"/>
    <property type="match status" value="1"/>
</dbReference>
<evidence type="ECO:0000313" key="7">
    <source>
        <dbReference type="Proteomes" id="UP000037848"/>
    </source>
</evidence>
<comment type="similarity">
    <text evidence="5">Belongs to the arginase family.</text>
</comment>
<keyword evidence="4" id="KW-0464">Manganese</keyword>
<dbReference type="AlphaFoldDB" id="A0A0N0LV07"/>
<keyword evidence="3" id="KW-0369">Histidine metabolism</keyword>
<dbReference type="Proteomes" id="UP000037848">
    <property type="component" value="Unassembled WGS sequence"/>
</dbReference>
<dbReference type="RefSeq" id="WP_054455765.1">
    <property type="nucleotide sequence ID" value="NZ_LHPH01000028.1"/>
</dbReference>
<dbReference type="PANTHER" id="PTHR11358">
    <property type="entry name" value="ARGINASE/AGMATINASE"/>
    <property type="match status" value="1"/>
</dbReference>
<evidence type="ECO:0000256" key="4">
    <source>
        <dbReference type="ARBA" id="ARBA00023211"/>
    </source>
</evidence>
<dbReference type="GO" id="GO:0008783">
    <property type="term" value="F:agmatinase activity"/>
    <property type="evidence" value="ECO:0007669"/>
    <property type="project" value="TreeGrafter"/>
</dbReference>
<comment type="caution">
    <text evidence="6">The sequence shown here is derived from an EMBL/GenBank/DDBJ whole genome shotgun (WGS) entry which is preliminary data.</text>
</comment>
<sequence length="352" mass="38678">MTAYLNIYDEATVKPWCNSRANEKKAWQSIALLDTHVDPLQAMQDAAQFGIRYVLIGICEDIGPRANVGNGGAQDGWQAFVKRFLNQPDNQFLASDKVLLLGEVDVADLTLAASSLSNQHPRQLEQLRDLCAQLDQRVEQVLSLIFTAGLEPIVIGGGHNNCLGIIRALSKHKNNPINAINFDPHADFRDCEGRHSGNGFRYAYHEQLLNNYHIIGMHELKNNQAIIDALAAANFNYDSYQSLQVRREKTLSDACQQALQNLTDASLGVEVDLDSISLMPVSAYTNCGFSVSDAEHFVHLAASQTNSHYLHLCEAAPNQHPSGLQAGINDAGQIICALANAYLQARENVKSV</sequence>
<evidence type="ECO:0000313" key="6">
    <source>
        <dbReference type="EMBL" id="KPH57701.1"/>
    </source>
</evidence>
<proteinExistence type="inferred from homology"/>
<dbReference type="InterPro" id="IPR006035">
    <property type="entry name" value="Ureohydrolase"/>
</dbReference>
<dbReference type="CDD" id="cd09988">
    <property type="entry name" value="Formimidoylglutamase"/>
    <property type="match status" value="1"/>
</dbReference>
<dbReference type="PROSITE" id="PS51409">
    <property type="entry name" value="ARGINASE_2"/>
    <property type="match status" value="1"/>
</dbReference>
<evidence type="ECO:0000256" key="1">
    <source>
        <dbReference type="ARBA" id="ARBA00022723"/>
    </source>
</evidence>
<evidence type="ECO:0000256" key="2">
    <source>
        <dbReference type="ARBA" id="ARBA00022801"/>
    </source>
</evidence>
<dbReference type="GO" id="GO:0046872">
    <property type="term" value="F:metal ion binding"/>
    <property type="evidence" value="ECO:0007669"/>
    <property type="project" value="UniProtKB-KW"/>
</dbReference>
<dbReference type="GO" id="GO:0033389">
    <property type="term" value="P:putrescine biosynthetic process from arginine, via agmatine"/>
    <property type="evidence" value="ECO:0007669"/>
    <property type="project" value="TreeGrafter"/>
</dbReference>
<organism evidence="6 7">
    <name type="scientific">Pseudoalteromonas porphyrae</name>
    <dbReference type="NCBI Taxonomy" id="187330"/>
    <lineage>
        <taxon>Bacteria</taxon>
        <taxon>Pseudomonadati</taxon>
        <taxon>Pseudomonadota</taxon>
        <taxon>Gammaproteobacteria</taxon>
        <taxon>Alteromonadales</taxon>
        <taxon>Pseudoalteromonadaceae</taxon>
        <taxon>Pseudoalteromonas</taxon>
    </lineage>
</organism>
<accession>A0A0N0LV07</accession>
<keyword evidence="7" id="KW-1185">Reference proteome</keyword>
<evidence type="ECO:0000256" key="5">
    <source>
        <dbReference type="PROSITE-ProRule" id="PRU00742"/>
    </source>
</evidence>
<dbReference type="OrthoDB" id="9788689at2"/>